<dbReference type="SUPFAM" id="SSF141571">
    <property type="entry name" value="Pentapeptide repeat-like"/>
    <property type="match status" value="1"/>
</dbReference>
<dbReference type="AlphaFoldDB" id="A0A1J1LN54"/>
<dbReference type="STRING" id="671072.PL9214640012"/>
<dbReference type="EMBL" id="CZDF01000171">
    <property type="protein sequence ID" value="CUR34005.1"/>
    <property type="molecule type" value="Genomic_DNA"/>
</dbReference>
<evidence type="ECO:0008006" key="4">
    <source>
        <dbReference type="Google" id="ProtNLM"/>
    </source>
</evidence>
<dbReference type="Pfam" id="PF00805">
    <property type="entry name" value="Pentapeptide"/>
    <property type="match status" value="3"/>
</dbReference>
<dbReference type="Gene3D" id="2.160.20.80">
    <property type="entry name" value="E3 ubiquitin-protein ligase SopA"/>
    <property type="match status" value="1"/>
</dbReference>
<keyword evidence="1" id="KW-0677">Repeat</keyword>
<gene>
    <name evidence="2" type="ORF">PL9214640012</name>
</gene>
<keyword evidence="3" id="KW-1185">Reference proteome</keyword>
<accession>A0A1J1LN54</accession>
<evidence type="ECO:0000313" key="3">
    <source>
        <dbReference type="Proteomes" id="UP000184315"/>
    </source>
</evidence>
<dbReference type="Proteomes" id="UP000184315">
    <property type="component" value="Unassembled WGS sequence"/>
</dbReference>
<dbReference type="PANTHER" id="PTHR47485">
    <property type="entry name" value="THYLAKOID LUMENAL 17.4 KDA PROTEIN, CHLOROPLASTIC"/>
    <property type="match status" value="1"/>
</dbReference>
<name>A0A1J1LN54_9CYAN</name>
<protein>
    <recommendedName>
        <fullName evidence="4">Pentapeptide repeat protein</fullName>
    </recommendedName>
</protein>
<sequence>MTGVEGLWPHNLSPNRLAVLERKLVLWLQEQPLPADIHEMALHYNSHEDLQLLTQKAAAQGCHFADLQTTVQGVISAKTDNFLDLAEIAGLNPLEDFADAKLLGANLRGLTLSGAKLTNAYLRGADLSDIDLTCSDLRNANLGGADLSGALLSDADLTGADLHRVSLALANLSGSNLTNVNLEEANLSNCNLSDANLSGACLKNADLYQAGLALTNLVNVDFTGANVKEARLWHDSGISDEVKADLIHRGAIFDEKIENIKRD</sequence>
<dbReference type="OrthoDB" id="420175at2"/>
<organism evidence="2 3">
    <name type="scientific">Planktothrix tepida PCC 9214</name>
    <dbReference type="NCBI Taxonomy" id="671072"/>
    <lineage>
        <taxon>Bacteria</taxon>
        <taxon>Bacillati</taxon>
        <taxon>Cyanobacteriota</taxon>
        <taxon>Cyanophyceae</taxon>
        <taxon>Oscillatoriophycideae</taxon>
        <taxon>Oscillatoriales</taxon>
        <taxon>Microcoleaceae</taxon>
        <taxon>Planktothrix</taxon>
    </lineage>
</organism>
<evidence type="ECO:0000256" key="1">
    <source>
        <dbReference type="ARBA" id="ARBA00022737"/>
    </source>
</evidence>
<dbReference type="PANTHER" id="PTHR47485:SF1">
    <property type="entry name" value="THYLAKOID LUMENAL 17.4 KDA PROTEIN, CHLOROPLASTIC"/>
    <property type="match status" value="1"/>
</dbReference>
<dbReference type="InterPro" id="IPR001646">
    <property type="entry name" value="5peptide_repeat"/>
</dbReference>
<reference evidence="3" key="1">
    <citation type="submission" date="2015-10" db="EMBL/GenBank/DDBJ databases">
        <authorList>
            <person name="Regsiter A."/>
            <person name="william w."/>
        </authorList>
    </citation>
    <scope>NUCLEOTIDE SEQUENCE [LARGE SCALE GENOMIC DNA]</scope>
</reference>
<evidence type="ECO:0000313" key="2">
    <source>
        <dbReference type="EMBL" id="CUR34005.1"/>
    </source>
</evidence>
<dbReference type="RefSeq" id="WP_072720521.1">
    <property type="nucleotide sequence ID" value="NZ_LN889812.1"/>
</dbReference>
<proteinExistence type="predicted"/>